<gene>
    <name evidence="2" type="ORF">NXZ79_10450</name>
</gene>
<evidence type="ECO:0000256" key="1">
    <source>
        <dbReference type="SAM" id="MobiDB-lite"/>
    </source>
</evidence>
<proteinExistence type="predicted"/>
<keyword evidence="3" id="KW-1185">Reference proteome</keyword>
<protein>
    <recommendedName>
        <fullName evidence="4">Lipoprotein</fullName>
    </recommendedName>
</protein>
<dbReference type="EMBL" id="JANTOO010000010">
    <property type="protein sequence ID" value="MCS1396447.1"/>
    <property type="molecule type" value="Genomic_DNA"/>
</dbReference>
<organism evidence="2 3">
    <name type="scientific">Lysinibacillus pinottii</name>
    <dbReference type="NCBI Taxonomy" id="2973932"/>
    <lineage>
        <taxon>Bacteria</taxon>
        <taxon>Bacillati</taxon>
        <taxon>Bacillota</taxon>
        <taxon>Bacilli</taxon>
        <taxon>Bacillales</taxon>
        <taxon>Bacillaceae</taxon>
        <taxon>Lysinibacillus</taxon>
    </lineage>
</organism>
<comment type="caution">
    <text evidence="2">The sequence shown here is derived from an EMBL/GenBank/DDBJ whole genome shotgun (WGS) entry which is preliminary data.</text>
</comment>
<evidence type="ECO:0008006" key="4">
    <source>
        <dbReference type="Google" id="ProtNLM"/>
    </source>
</evidence>
<dbReference type="RefSeq" id="WP_012294237.1">
    <property type="nucleotide sequence ID" value="NZ_JANTOO010000010.1"/>
</dbReference>
<accession>A0ABT2DPV2</accession>
<evidence type="ECO:0000313" key="2">
    <source>
        <dbReference type="EMBL" id="MCS1396447.1"/>
    </source>
</evidence>
<dbReference type="PROSITE" id="PS51257">
    <property type="entry name" value="PROKAR_LIPOPROTEIN"/>
    <property type="match status" value="1"/>
</dbReference>
<dbReference type="Proteomes" id="UP001525021">
    <property type="component" value="Unassembled WGS sequence"/>
</dbReference>
<evidence type="ECO:0000313" key="3">
    <source>
        <dbReference type="Proteomes" id="UP001525021"/>
    </source>
</evidence>
<reference evidence="2 3" key="1">
    <citation type="submission" date="2022-08" db="EMBL/GenBank/DDBJ databases">
        <title>Lysinibacillus sequencing.</title>
        <authorList>
            <person name="Dunlap C."/>
        </authorList>
    </citation>
    <scope>NUCLEOTIDE SEQUENCE [LARGE SCALE GENOMIC DNA]</scope>
    <source>
        <strain evidence="2 3">PB211</strain>
    </source>
</reference>
<sequence length="50" mass="5742">MKKIVFSALTLILCTGLLFGCGKDNDEKEMDSSEESRKKEHKDDPQKSYF</sequence>
<name>A0ABT2DPV2_9BACI</name>
<feature type="region of interest" description="Disordered" evidence="1">
    <location>
        <begin position="26"/>
        <end position="50"/>
    </location>
</feature>